<organism evidence="1 2">
    <name type="scientific">Saxophila tyrrhenica</name>
    <dbReference type="NCBI Taxonomy" id="1690608"/>
    <lineage>
        <taxon>Eukaryota</taxon>
        <taxon>Fungi</taxon>
        <taxon>Dikarya</taxon>
        <taxon>Ascomycota</taxon>
        <taxon>Pezizomycotina</taxon>
        <taxon>Dothideomycetes</taxon>
        <taxon>Dothideomycetidae</taxon>
        <taxon>Mycosphaerellales</taxon>
        <taxon>Extremaceae</taxon>
        <taxon>Saxophila</taxon>
    </lineage>
</organism>
<proteinExistence type="predicted"/>
<accession>A0AAV9PIA1</accession>
<gene>
    <name evidence="1" type="ORF">LTR77_002358</name>
</gene>
<dbReference type="RefSeq" id="XP_064662372.1">
    <property type="nucleotide sequence ID" value="XM_064799617.1"/>
</dbReference>
<reference evidence="1 2" key="1">
    <citation type="submission" date="2023-08" db="EMBL/GenBank/DDBJ databases">
        <title>Black Yeasts Isolated from many extreme environments.</title>
        <authorList>
            <person name="Coleine C."/>
            <person name="Stajich J.E."/>
            <person name="Selbmann L."/>
        </authorList>
    </citation>
    <scope>NUCLEOTIDE SEQUENCE [LARGE SCALE GENOMIC DNA]</scope>
    <source>
        <strain evidence="1 2">CCFEE 5935</strain>
    </source>
</reference>
<evidence type="ECO:0008006" key="3">
    <source>
        <dbReference type="Google" id="ProtNLM"/>
    </source>
</evidence>
<protein>
    <recommendedName>
        <fullName evidence="3">F-box domain-containing protein</fullName>
    </recommendedName>
</protein>
<dbReference type="AlphaFoldDB" id="A0AAV9PIA1"/>
<keyword evidence="2" id="KW-1185">Reference proteome</keyword>
<evidence type="ECO:0000313" key="1">
    <source>
        <dbReference type="EMBL" id="KAK5173677.1"/>
    </source>
</evidence>
<dbReference type="EMBL" id="JAVRRT010000003">
    <property type="protein sequence ID" value="KAK5173677.1"/>
    <property type="molecule type" value="Genomic_DNA"/>
</dbReference>
<name>A0AAV9PIA1_9PEZI</name>
<evidence type="ECO:0000313" key="2">
    <source>
        <dbReference type="Proteomes" id="UP001337655"/>
    </source>
</evidence>
<comment type="caution">
    <text evidence="1">The sequence shown here is derived from an EMBL/GenBank/DDBJ whole genome shotgun (WGS) entry which is preliminary data.</text>
</comment>
<dbReference type="GeneID" id="89923705"/>
<sequence length="143" mass="16317">MSSPASDKRESPTLMTLPQEILDMMLGFAYNEEVDEIELKWFSKANWQEREGRRVPWVDGVNGLERGPQPPFTKCKASDFLVSKRYFRSAAKAYISRQGIYSISFLDEKYGIIAAFISTLSVSDFGNIPWSRLPNLQTVELLV</sequence>
<dbReference type="Proteomes" id="UP001337655">
    <property type="component" value="Unassembled WGS sequence"/>
</dbReference>